<accession>A0A137PHK8</accession>
<keyword evidence="3" id="KW-1185">Reference proteome</keyword>
<reference evidence="2 3" key="1">
    <citation type="journal article" date="2015" name="Genome Biol. Evol.">
        <title>Phylogenomic analyses indicate that early fungi evolved digesting cell walls of algal ancestors of land plants.</title>
        <authorList>
            <person name="Chang Y."/>
            <person name="Wang S."/>
            <person name="Sekimoto S."/>
            <person name="Aerts A.L."/>
            <person name="Choi C."/>
            <person name="Clum A."/>
            <person name="LaButti K.M."/>
            <person name="Lindquist E.A."/>
            <person name="Yee Ngan C."/>
            <person name="Ohm R.A."/>
            <person name="Salamov A.A."/>
            <person name="Grigoriev I.V."/>
            <person name="Spatafora J.W."/>
            <person name="Berbee M.L."/>
        </authorList>
    </citation>
    <scope>NUCLEOTIDE SEQUENCE [LARGE SCALE GENOMIC DNA]</scope>
    <source>
        <strain evidence="2 3">NRRL 28638</strain>
    </source>
</reference>
<evidence type="ECO:0000313" key="3">
    <source>
        <dbReference type="Proteomes" id="UP000070444"/>
    </source>
</evidence>
<proteinExistence type="predicted"/>
<dbReference type="OrthoDB" id="3232309at2759"/>
<evidence type="ECO:0000259" key="1">
    <source>
        <dbReference type="Pfam" id="PF00615"/>
    </source>
</evidence>
<dbReference type="InterPro" id="IPR036305">
    <property type="entry name" value="RGS_sf"/>
</dbReference>
<dbReference type="InterPro" id="IPR016137">
    <property type="entry name" value="RGS"/>
</dbReference>
<dbReference type="Pfam" id="PF00615">
    <property type="entry name" value="RGS"/>
    <property type="match status" value="1"/>
</dbReference>
<dbReference type="STRING" id="796925.A0A137PHK8"/>
<gene>
    <name evidence="2" type="ORF">CONCODRAFT_67513</name>
</gene>
<name>A0A137PHK8_CONC2</name>
<dbReference type="Proteomes" id="UP000070444">
    <property type="component" value="Unassembled WGS sequence"/>
</dbReference>
<dbReference type="PANTHER" id="PTHR39466">
    <property type="entry name" value="RGS DOMAIN-CONTAINING PROTEIN"/>
    <property type="match status" value="1"/>
</dbReference>
<organism evidence="2 3">
    <name type="scientific">Conidiobolus coronatus (strain ATCC 28846 / CBS 209.66 / NRRL 28638)</name>
    <name type="common">Delacroixia coronata</name>
    <dbReference type="NCBI Taxonomy" id="796925"/>
    <lineage>
        <taxon>Eukaryota</taxon>
        <taxon>Fungi</taxon>
        <taxon>Fungi incertae sedis</taxon>
        <taxon>Zoopagomycota</taxon>
        <taxon>Entomophthoromycotina</taxon>
        <taxon>Entomophthoromycetes</taxon>
        <taxon>Entomophthorales</taxon>
        <taxon>Ancylistaceae</taxon>
        <taxon>Conidiobolus</taxon>
    </lineage>
</organism>
<dbReference type="SUPFAM" id="SSF48097">
    <property type="entry name" value="Regulator of G-protein signaling, RGS"/>
    <property type="match status" value="1"/>
</dbReference>
<dbReference type="EMBL" id="KQ964423">
    <property type="protein sequence ID" value="KXN74478.1"/>
    <property type="molecule type" value="Genomic_DNA"/>
</dbReference>
<dbReference type="Gene3D" id="1.10.167.10">
    <property type="entry name" value="Regulator of G-protein Signalling 4, domain 2"/>
    <property type="match status" value="1"/>
</dbReference>
<feature type="domain" description="RGS" evidence="1">
    <location>
        <begin position="208"/>
        <end position="277"/>
    </location>
</feature>
<dbReference type="PANTHER" id="PTHR39466:SF1">
    <property type="entry name" value="RGS DOMAIN-CONTAINING PROTEIN"/>
    <property type="match status" value="1"/>
</dbReference>
<protein>
    <submittedName>
        <fullName evidence="2">Regulator of G protein signaling superfamily</fullName>
    </submittedName>
</protein>
<dbReference type="AlphaFoldDB" id="A0A137PHK8"/>
<dbReference type="InterPro" id="IPR044926">
    <property type="entry name" value="RGS_subdomain_2"/>
</dbReference>
<evidence type="ECO:0000313" key="2">
    <source>
        <dbReference type="EMBL" id="KXN74478.1"/>
    </source>
</evidence>
<sequence length="308" mass="35526">MNRMSSQVQQLDSFLKSCMKDRFPLDEFKAYLDKVEKNGENLDFYLWYQDYKLVHNFVVSKIINYKSGWGQINSQWDTASISASLISDNENIQTTQITSDVSATTETKSDLKDSKKPVVADELELFYGKSLPTLEEIDPNASSSKSSMQVDDDPTLVNDVTPWEINEATPWDAPIKSSEEGEECSLTQVAEKIQKMRYKCDSLVFTVPEDAPFRKEVNWAINHFFMHRSEKQLNLPESLRAELRDHLAQSTDPIVFEKIVDHIYLALRWQSFPSFLQYKKKGVCCSKKQSVLTACKSFFRRKEQTLAH</sequence>